<dbReference type="Proteomes" id="UP000321570">
    <property type="component" value="Unassembled WGS sequence"/>
</dbReference>
<dbReference type="InterPro" id="IPR007110">
    <property type="entry name" value="Ig-like_dom"/>
</dbReference>
<keyword evidence="3" id="KW-1133">Transmembrane helix</keyword>
<dbReference type="InterPro" id="IPR036179">
    <property type="entry name" value="Ig-like_dom_sf"/>
</dbReference>
<evidence type="ECO:0000313" key="5">
    <source>
        <dbReference type="EMBL" id="VUZ49165.1"/>
    </source>
</evidence>
<feature type="domain" description="Ig-like" evidence="4">
    <location>
        <begin position="17"/>
        <end position="98"/>
    </location>
</feature>
<dbReference type="InterPro" id="IPR013783">
    <property type="entry name" value="Ig-like_fold"/>
</dbReference>
<keyword evidence="2" id="KW-1015">Disulfide bond</keyword>
<dbReference type="CDD" id="cd00096">
    <property type="entry name" value="Ig"/>
    <property type="match status" value="1"/>
</dbReference>
<organism evidence="5 6">
    <name type="scientific">Hymenolepis diminuta</name>
    <name type="common">Rat tapeworm</name>
    <dbReference type="NCBI Taxonomy" id="6216"/>
    <lineage>
        <taxon>Eukaryota</taxon>
        <taxon>Metazoa</taxon>
        <taxon>Spiralia</taxon>
        <taxon>Lophotrochozoa</taxon>
        <taxon>Platyhelminthes</taxon>
        <taxon>Cestoda</taxon>
        <taxon>Eucestoda</taxon>
        <taxon>Cyclophyllidea</taxon>
        <taxon>Hymenolepididae</taxon>
        <taxon>Hymenolepis</taxon>
    </lineage>
</organism>
<evidence type="ECO:0000256" key="3">
    <source>
        <dbReference type="SAM" id="Phobius"/>
    </source>
</evidence>
<dbReference type="SUPFAM" id="SSF48726">
    <property type="entry name" value="Immunoglobulin"/>
    <property type="match status" value="2"/>
</dbReference>
<dbReference type="GO" id="GO:0098609">
    <property type="term" value="P:cell-cell adhesion"/>
    <property type="evidence" value="ECO:0007669"/>
    <property type="project" value="TreeGrafter"/>
</dbReference>
<feature type="transmembrane region" description="Helical" evidence="3">
    <location>
        <begin position="473"/>
        <end position="494"/>
    </location>
</feature>
<dbReference type="PANTHER" id="PTHR44170:SF6">
    <property type="entry name" value="CONTACTIN"/>
    <property type="match status" value="1"/>
</dbReference>
<keyword evidence="3" id="KW-0472">Membrane</keyword>
<dbReference type="SMART" id="SM00409">
    <property type="entry name" value="IG"/>
    <property type="match status" value="2"/>
</dbReference>
<gene>
    <name evidence="5" type="ORF">WMSIL1_LOCUS8388</name>
</gene>
<dbReference type="AlphaFoldDB" id="A0A564YPK3"/>
<reference evidence="5 6" key="1">
    <citation type="submission" date="2019-07" db="EMBL/GenBank/DDBJ databases">
        <authorList>
            <person name="Jastrzebski P J."/>
            <person name="Paukszto L."/>
            <person name="Jastrzebski P J."/>
        </authorList>
    </citation>
    <scope>NUCLEOTIDE SEQUENCE [LARGE SCALE GENOMIC DNA]</scope>
    <source>
        <strain evidence="5 6">WMS-il1</strain>
    </source>
</reference>
<keyword evidence="1" id="KW-0677">Repeat</keyword>
<name>A0A564YPK3_HYMDI</name>
<dbReference type="GO" id="GO:0016020">
    <property type="term" value="C:membrane"/>
    <property type="evidence" value="ECO:0007669"/>
    <property type="project" value="UniProtKB-SubCell"/>
</dbReference>
<accession>A0A564YPK3</accession>
<proteinExistence type="predicted"/>
<dbReference type="EMBL" id="CABIJS010000322">
    <property type="protein sequence ID" value="VUZ49165.1"/>
    <property type="molecule type" value="Genomic_DNA"/>
</dbReference>
<protein>
    <recommendedName>
        <fullName evidence="4">Ig-like domain-containing protein</fullName>
    </recommendedName>
</protein>
<keyword evidence="6" id="KW-1185">Reference proteome</keyword>
<feature type="domain" description="Ig-like" evidence="4">
    <location>
        <begin position="103"/>
        <end position="207"/>
    </location>
</feature>
<evidence type="ECO:0000313" key="6">
    <source>
        <dbReference type="Proteomes" id="UP000321570"/>
    </source>
</evidence>
<dbReference type="PANTHER" id="PTHR44170">
    <property type="entry name" value="PROTEIN SIDEKICK"/>
    <property type="match status" value="1"/>
</dbReference>
<dbReference type="InterPro" id="IPR003599">
    <property type="entry name" value="Ig_sub"/>
</dbReference>
<dbReference type="PROSITE" id="PS50835">
    <property type="entry name" value="IG_LIKE"/>
    <property type="match status" value="2"/>
</dbReference>
<dbReference type="InterPro" id="IPR013098">
    <property type="entry name" value="Ig_I-set"/>
</dbReference>
<evidence type="ECO:0000256" key="1">
    <source>
        <dbReference type="ARBA" id="ARBA00022737"/>
    </source>
</evidence>
<keyword evidence="3" id="KW-0812">Transmembrane</keyword>
<sequence>MALYQTFNLLFRIFVVPEKFINITLEEGATELTLQCNEKERRVAWYKDGLKLRPSLRFQINSTGSLRILGINKDHTGIYRCFVNLLNKAQLIRSYSIQVAYRPVVLSHFAKSVFLTSGQPGHLACCLSGFPEVSEVIWHRRALISAVKGPEQSKNNTMETEIISGQSFSDVNCYKKLISHVIPELSGVYTCQGKNALGWGQRSMSFDVFVQVRPYFTQKPDKHPSQQVSFPEVLQSCKAEGFPPPEVTPKQMKRNISAISEMTKSGDQWLFCPSDSVTLCWTTEKFELLTKSSKSNREVGIYACIASNDLGTEIALSNLVDPEQPSEWLFALSIDVVDSLACSLRIMMEVFTWTSAVLPKKVILEYHECSFSVEFSTSLREKHWQREKISRESIRRGEFEIRNLASNTLTAVRVYMSCSSGEPVMSNTVYGWSKATANSTECSPNLTLHEKAKTVISTTTPAPEQDVHTPVKVLLTCGTLILILLSIFAILLVYRSVRMRAGKRILPGARYSGPQNASTWRDGCGESPAIYTTSVPTTITDYRKGDFQLIPQSLMAEHGIKKERPSQNVTVLNNSIETSEVLKASPSGLYRTAFSPKVEMKELSPIYERSRAATLPIMDITKKNAEWSLTQ</sequence>
<dbReference type="Pfam" id="PF07679">
    <property type="entry name" value="I-set"/>
    <property type="match status" value="1"/>
</dbReference>
<dbReference type="Gene3D" id="2.60.40.10">
    <property type="entry name" value="Immunoglobulins"/>
    <property type="match status" value="3"/>
</dbReference>
<evidence type="ECO:0000256" key="2">
    <source>
        <dbReference type="ARBA" id="ARBA00023157"/>
    </source>
</evidence>
<evidence type="ECO:0000259" key="4">
    <source>
        <dbReference type="PROSITE" id="PS50835"/>
    </source>
</evidence>